<gene>
    <name evidence="2" type="ORF">HETIRDRAFT_145992</name>
</gene>
<organism evidence="2 3">
    <name type="scientific">Heterobasidion irregulare (strain TC 32-1)</name>
    <dbReference type="NCBI Taxonomy" id="747525"/>
    <lineage>
        <taxon>Eukaryota</taxon>
        <taxon>Fungi</taxon>
        <taxon>Dikarya</taxon>
        <taxon>Basidiomycota</taxon>
        <taxon>Agaricomycotina</taxon>
        <taxon>Agaricomycetes</taxon>
        <taxon>Russulales</taxon>
        <taxon>Bondarzewiaceae</taxon>
        <taxon>Heterobasidion</taxon>
        <taxon>Heterobasidion annosum species complex</taxon>
    </lineage>
</organism>
<dbReference type="KEGG" id="hir:HETIRDRAFT_145992"/>
<protein>
    <submittedName>
        <fullName evidence="2">Uncharacterized protein</fullName>
    </submittedName>
</protein>
<accession>W4KIF5</accession>
<dbReference type="RefSeq" id="XP_009542345.1">
    <property type="nucleotide sequence ID" value="XM_009544050.1"/>
</dbReference>
<dbReference type="HOGENOM" id="CLU_1652361_0_0_1"/>
<sequence>MYATETSCQCARPSARLSLTRQRVPATCQIAPYLDPPTGQTTRTAHHISTQTPVVPPFARARARSEDGHTASAAAVHPHAHTHARTHARSGKRSATGAVSVCARHPEAASPGAGRGEARALARRLGHSGDERRSGIADARGGAARCGFPAWARGHLARRA</sequence>
<dbReference type="InParanoid" id="W4KIF5"/>
<name>W4KIF5_HETIT</name>
<evidence type="ECO:0000256" key="1">
    <source>
        <dbReference type="SAM" id="MobiDB-lite"/>
    </source>
</evidence>
<dbReference type="EMBL" id="KI925455">
    <property type="protein sequence ID" value="ETW85489.1"/>
    <property type="molecule type" value="Genomic_DNA"/>
</dbReference>
<evidence type="ECO:0000313" key="2">
    <source>
        <dbReference type="EMBL" id="ETW85489.1"/>
    </source>
</evidence>
<dbReference type="AlphaFoldDB" id="W4KIF5"/>
<feature type="region of interest" description="Disordered" evidence="1">
    <location>
        <begin position="62"/>
        <end position="141"/>
    </location>
</feature>
<proteinExistence type="predicted"/>
<dbReference type="GeneID" id="20667111"/>
<evidence type="ECO:0000313" key="3">
    <source>
        <dbReference type="Proteomes" id="UP000030671"/>
    </source>
</evidence>
<reference evidence="2 3" key="1">
    <citation type="journal article" date="2012" name="New Phytol.">
        <title>Insight into trade-off between wood decay and parasitism from the genome of a fungal forest pathogen.</title>
        <authorList>
            <person name="Olson A."/>
            <person name="Aerts A."/>
            <person name="Asiegbu F."/>
            <person name="Belbahri L."/>
            <person name="Bouzid O."/>
            <person name="Broberg A."/>
            <person name="Canback B."/>
            <person name="Coutinho P.M."/>
            <person name="Cullen D."/>
            <person name="Dalman K."/>
            <person name="Deflorio G."/>
            <person name="van Diepen L.T."/>
            <person name="Dunand C."/>
            <person name="Duplessis S."/>
            <person name="Durling M."/>
            <person name="Gonthier P."/>
            <person name="Grimwood J."/>
            <person name="Fossdal C.G."/>
            <person name="Hansson D."/>
            <person name="Henrissat B."/>
            <person name="Hietala A."/>
            <person name="Himmelstrand K."/>
            <person name="Hoffmeister D."/>
            <person name="Hogberg N."/>
            <person name="James T.Y."/>
            <person name="Karlsson M."/>
            <person name="Kohler A."/>
            <person name="Kues U."/>
            <person name="Lee Y.H."/>
            <person name="Lin Y.C."/>
            <person name="Lind M."/>
            <person name="Lindquist E."/>
            <person name="Lombard V."/>
            <person name="Lucas S."/>
            <person name="Lunden K."/>
            <person name="Morin E."/>
            <person name="Murat C."/>
            <person name="Park J."/>
            <person name="Raffaello T."/>
            <person name="Rouze P."/>
            <person name="Salamov A."/>
            <person name="Schmutz J."/>
            <person name="Solheim H."/>
            <person name="Stahlberg J."/>
            <person name="Velez H."/>
            <person name="de Vries R.P."/>
            <person name="Wiebenga A."/>
            <person name="Woodward S."/>
            <person name="Yakovlev I."/>
            <person name="Garbelotto M."/>
            <person name="Martin F."/>
            <person name="Grigoriev I.V."/>
            <person name="Stenlid J."/>
        </authorList>
    </citation>
    <scope>NUCLEOTIDE SEQUENCE [LARGE SCALE GENOMIC DNA]</scope>
    <source>
        <strain evidence="2 3">TC 32-1</strain>
    </source>
</reference>
<keyword evidence="3" id="KW-1185">Reference proteome</keyword>
<feature type="compositionally biased region" description="Basic residues" evidence="1">
    <location>
        <begin position="78"/>
        <end position="92"/>
    </location>
</feature>
<dbReference type="Proteomes" id="UP000030671">
    <property type="component" value="Unassembled WGS sequence"/>
</dbReference>